<accession>A0A7M7NXH0</accession>
<dbReference type="RefSeq" id="XP_030843201.1">
    <property type="nucleotide sequence ID" value="XM_030987341.1"/>
</dbReference>
<feature type="transmembrane region" description="Helical" evidence="1">
    <location>
        <begin position="21"/>
        <end position="49"/>
    </location>
</feature>
<feature type="domain" description="GPR180/TMEM145 transmembrane" evidence="2">
    <location>
        <begin position="3"/>
        <end position="74"/>
    </location>
</feature>
<reference evidence="4" key="1">
    <citation type="submission" date="2015-02" db="EMBL/GenBank/DDBJ databases">
        <title>Genome sequencing for Strongylocentrotus purpuratus.</title>
        <authorList>
            <person name="Murali S."/>
            <person name="Liu Y."/>
            <person name="Vee V."/>
            <person name="English A."/>
            <person name="Wang M."/>
            <person name="Skinner E."/>
            <person name="Han Y."/>
            <person name="Muzny D.M."/>
            <person name="Worley K.C."/>
            <person name="Gibbs R.A."/>
        </authorList>
    </citation>
    <scope>NUCLEOTIDE SEQUENCE</scope>
</reference>
<protein>
    <recommendedName>
        <fullName evidence="2">GPR180/TMEM145 transmembrane domain-containing protein</fullName>
    </recommendedName>
</protein>
<dbReference type="GO" id="GO:0007186">
    <property type="term" value="P:G protein-coupled receptor signaling pathway"/>
    <property type="evidence" value="ECO:0007669"/>
    <property type="project" value="InterPro"/>
</dbReference>
<keyword evidence="1" id="KW-1133">Transmembrane helix</keyword>
<dbReference type="Pfam" id="PF10192">
    <property type="entry name" value="GPR180-TMEM145_TM"/>
    <property type="match status" value="1"/>
</dbReference>
<dbReference type="GeneID" id="115924649"/>
<dbReference type="Proteomes" id="UP000007110">
    <property type="component" value="Unassembled WGS sequence"/>
</dbReference>
<name>A0A7M7NXH0_STRPU</name>
<proteinExistence type="predicted"/>
<keyword evidence="4" id="KW-1185">Reference proteome</keyword>
<dbReference type="InParanoid" id="A0A7M7NXH0"/>
<evidence type="ECO:0000259" key="2">
    <source>
        <dbReference type="Pfam" id="PF10192"/>
    </source>
</evidence>
<dbReference type="GO" id="GO:0019236">
    <property type="term" value="P:response to pheromone"/>
    <property type="evidence" value="ECO:0007669"/>
    <property type="project" value="InterPro"/>
</dbReference>
<evidence type="ECO:0000313" key="4">
    <source>
        <dbReference type="Proteomes" id="UP000007110"/>
    </source>
</evidence>
<dbReference type="EnsemblMetazoa" id="XM_030987341">
    <property type="protein sequence ID" value="XP_030843201"/>
    <property type="gene ID" value="LOC115924649"/>
</dbReference>
<organism evidence="3 4">
    <name type="scientific">Strongylocentrotus purpuratus</name>
    <name type="common">Purple sea urchin</name>
    <dbReference type="NCBI Taxonomy" id="7668"/>
    <lineage>
        <taxon>Eukaryota</taxon>
        <taxon>Metazoa</taxon>
        <taxon>Echinodermata</taxon>
        <taxon>Eleutherozoa</taxon>
        <taxon>Echinozoa</taxon>
        <taxon>Echinoidea</taxon>
        <taxon>Euechinoidea</taxon>
        <taxon>Echinacea</taxon>
        <taxon>Camarodonta</taxon>
        <taxon>Echinidea</taxon>
        <taxon>Strongylocentrotidae</taxon>
        <taxon>Strongylocentrotus</taxon>
    </lineage>
</organism>
<dbReference type="KEGG" id="spu:115924649"/>
<feature type="transmembrane region" description="Helical" evidence="1">
    <location>
        <begin position="61"/>
        <end position="78"/>
    </location>
</feature>
<evidence type="ECO:0000313" key="3">
    <source>
        <dbReference type="EnsemblMetazoa" id="XP_030843201"/>
    </source>
</evidence>
<evidence type="ECO:0000256" key="1">
    <source>
        <dbReference type="SAM" id="Phobius"/>
    </source>
</evidence>
<keyword evidence="1" id="KW-0472">Membrane</keyword>
<keyword evidence="1" id="KW-0812">Transmembrane</keyword>
<dbReference type="AlphaFoldDB" id="A0A7M7NXH0"/>
<sequence>MFSAIWLLTSVYSTLRPRPKLASLYVPFLIFYCLWFLAEPIFLLVVFYALPQLETPNIKNGVYLTLSVLGHAVFFIVIRPRGLEERFPYCMPANKVCQGTTLRGMLALGEIMLPVEKMIN</sequence>
<reference evidence="3" key="2">
    <citation type="submission" date="2021-01" db="UniProtKB">
        <authorList>
            <consortium name="EnsemblMetazoa"/>
        </authorList>
    </citation>
    <scope>IDENTIFICATION</scope>
</reference>
<dbReference type="InterPro" id="IPR019336">
    <property type="entry name" value="GPR180/TMEM145_TM"/>
</dbReference>